<name>X0WQT7_9ZZZZ</name>
<sequence>MDVRDLVKKWEGVLSEGSDIKSDKVKKSTAIMLENQHNYLMEQTAWGNDSF</sequence>
<feature type="non-terminal residue" evidence="1">
    <location>
        <position position="51"/>
    </location>
</feature>
<gene>
    <name evidence="1" type="ORF">S01H1_54095</name>
</gene>
<comment type="caution">
    <text evidence="1">The sequence shown here is derived from an EMBL/GenBank/DDBJ whole genome shotgun (WGS) entry which is preliminary data.</text>
</comment>
<proteinExistence type="predicted"/>
<dbReference type="EMBL" id="BARS01035075">
    <property type="protein sequence ID" value="GAG15046.1"/>
    <property type="molecule type" value="Genomic_DNA"/>
</dbReference>
<evidence type="ECO:0000313" key="1">
    <source>
        <dbReference type="EMBL" id="GAG15046.1"/>
    </source>
</evidence>
<dbReference type="AlphaFoldDB" id="X0WQT7"/>
<accession>X0WQT7</accession>
<protein>
    <submittedName>
        <fullName evidence="1">Uncharacterized protein</fullName>
    </submittedName>
</protein>
<reference evidence="1" key="1">
    <citation type="journal article" date="2014" name="Front. Microbiol.">
        <title>High frequency of phylogenetically diverse reductive dehalogenase-homologous genes in deep subseafloor sedimentary metagenomes.</title>
        <authorList>
            <person name="Kawai M."/>
            <person name="Futagami T."/>
            <person name="Toyoda A."/>
            <person name="Takaki Y."/>
            <person name="Nishi S."/>
            <person name="Hori S."/>
            <person name="Arai W."/>
            <person name="Tsubouchi T."/>
            <person name="Morono Y."/>
            <person name="Uchiyama I."/>
            <person name="Ito T."/>
            <person name="Fujiyama A."/>
            <person name="Inagaki F."/>
            <person name="Takami H."/>
        </authorList>
    </citation>
    <scope>NUCLEOTIDE SEQUENCE</scope>
    <source>
        <strain evidence="1">Expedition CK06-06</strain>
    </source>
</reference>
<organism evidence="1">
    <name type="scientific">marine sediment metagenome</name>
    <dbReference type="NCBI Taxonomy" id="412755"/>
    <lineage>
        <taxon>unclassified sequences</taxon>
        <taxon>metagenomes</taxon>
        <taxon>ecological metagenomes</taxon>
    </lineage>
</organism>